<dbReference type="RefSeq" id="WP_092351840.1">
    <property type="nucleotide sequence ID" value="NZ_BLMI01000170.1"/>
</dbReference>
<evidence type="ECO:0000313" key="3">
    <source>
        <dbReference type="EMBL" id="SET13986.1"/>
    </source>
</evidence>
<dbReference type="PROSITE" id="PS51257">
    <property type="entry name" value="PROKAR_LIPOPROTEIN"/>
    <property type="match status" value="1"/>
</dbReference>
<sequence length="173" mass="19588">MKKIILIIVTTLCLGLVIACGARDQEVNLEKTGKKYNTDEGVSFYYPSDFVINLNSKDTKTVEFSKNNNTLYFIVVDDKTDNVVEDKDELYTGELEQSGANSIEVSRPALDSGLSVYQYLFNYSDTGIKMMEIVYFGENHTYIYGYRAAKDDFDANKKDMSVYLQSFSKSTGK</sequence>
<evidence type="ECO:0000313" key="5">
    <source>
        <dbReference type="Proteomes" id="UP000490821"/>
    </source>
</evidence>
<keyword evidence="4" id="KW-1185">Reference proteome</keyword>
<feature type="signal peptide" evidence="1">
    <location>
        <begin position="1"/>
        <end position="21"/>
    </location>
</feature>
<dbReference type="EMBL" id="FOIN01000002">
    <property type="protein sequence ID" value="SET13986.1"/>
    <property type="molecule type" value="Genomic_DNA"/>
</dbReference>
<dbReference type="OrthoDB" id="1644371at2"/>
<proteinExistence type="predicted"/>
<organism evidence="3 4">
    <name type="scientific">Thomasclavelia cocleata</name>
    <dbReference type="NCBI Taxonomy" id="69824"/>
    <lineage>
        <taxon>Bacteria</taxon>
        <taxon>Bacillati</taxon>
        <taxon>Bacillota</taxon>
        <taxon>Erysipelotrichia</taxon>
        <taxon>Erysipelotrichales</taxon>
        <taxon>Coprobacillaceae</taxon>
        <taxon>Thomasclavelia</taxon>
    </lineage>
</organism>
<evidence type="ECO:0000313" key="2">
    <source>
        <dbReference type="EMBL" id="GFI41327.1"/>
    </source>
</evidence>
<dbReference type="AlphaFoldDB" id="A0A1I0C3G7"/>
<dbReference type="Proteomes" id="UP000198558">
    <property type="component" value="Unassembled WGS sequence"/>
</dbReference>
<reference evidence="3" key="2">
    <citation type="submission" date="2016-10" db="EMBL/GenBank/DDBJ databases">
        <authorList>
            <person name="de Groot N.N."/>
        </authorList>
    </citation>
    <scope>NUCLEOTIDE SEQUENCE [LARGE SCALE GENOMIC DNA]</scope>
    <source>
        <strain evidence="3">DSM 1551</strain>
    </source>
</reference>
<accession>A0A1I0C3G7</accession>
<dbReference type="Proteomes" id="UP000490821">
    <property type="component" value="Unassembled WGS sequence"/>
</dbReference>
<dbReference type="EMBL" id="BLMI01000170">
    <property type="protein sequence ID" value="GFI41327.1"/>
    <property type="molecule type" value="Genomic_DNA"/>
</dbReference>
<name>A0A1I0C3G7_9FIRM</name>
<keyword evidence="1" id="KW-0732">Signal</keyword>
<reference evidence="2 5" key="3">
    <citation type="journal article" date="2020" name="Microbiome">
        <title>Single-cell genomics of uncultured bacteria reveals dietary fiber responders in the mouse gut microbiota.</title>
        <authorList>
            <person name="Chijiiwa R."/>
            <person name="Hosokawa M."/>
            <person name="Kogawa M."/>
            <person name="Nishikawa Y."/>
            <person name="Ide K."/>
            <person name="Sakanashi C."/>
            <person name="Takahashi K."/>
            <person name="Takeyama H."/>
        </authorList>
    </citation>
    <scope>NUCLEOTIDE SEQUENCE [LARGE SCALE GENOMIC DNA]</scope>
    <source>
        <strain evidence="2">IMSAGC_017</strain>
    </source>
</reference>
<evidence type="ECO:0000313" key="4">
    <source>
        <dbReference type="Proteomes" id="UP000198558"/>
    </source>
</evidence>
<evidence type="ECO:0008006" key="6">
    <source>
        <dbReference type="Google" id="ProtNLM"/>
    </source>
</evidence>
<reference evidence="4" key="1">
    <citation type="submission" date="2016-10" db="EMBL/GenBank/DDBJ databases">
        <authorList>
            <person name="Varghese N."/>
            <person name="Submissions S."/>
        </authorList>
    </citation>
    <scope>NUCLEOTIDE SEQUENCE [LARGE SCALE GENOMIC DNA]</scope>
    <source>
        <strain evidence="4">DSM 1551</strain>
    </source>
</reference>
<gene>
    <name evidence="2" type="ORF">IMSAGC017_01370</name>
    <name evidence="3" type="ORF">SAMN04489758_10261</name>
</gene>
<evidence type="ECO:0000256" key="1">
    <source>
        <dbReference type="SAM" id="SignalP"/>
    </source>
</evidence>
<dbReference type="GeneID" id="78287367"/>
<protein>
    <recommendedName>
        <fullName evidence="6">Lipoprotein</fullName>
    </recommendedName>
</protein>
<feature type="chain" id="PRO_5036308071" description="Lipoprotein" evidence="1">
    <location>
        <begin position="22"/>
        <end position="173"/>
    </location>
</feature>